<evidence type="ECO:0000256" key="1">
    <source>
        <dbReference type="ARBA" id="ARBA00001946"/>
    </source>
</evidence>
<sequence>MNDIIFYQKINKNHKDQVGNKAFNIHKLDKHGVGIGKFIVLTTHFFDNILETKELRILKAELNSCNTGSLDKHKTDISQQFKNIRIYINQRDFTKDIQQKLAKAVVKLKANKYAVRSSANFEDGVNCSFAGLFDTFLGVSKDNLMDAIKRCYASIFSLQVLTYCLYNKLDFSQIKMAVIIQKMVEAEKGGVIFTSNIFNHKENQIVIEAAKGLGEKVVSGLVNPQRLIFNKATGRCINGQIGMQKQVLNFNEAFKLFKLALKIEKLFSSPQDIEWAIEKGKIYVLQSRQIT</sequence>
<organism evidence="16 17">
    <name type="scientific">Candidatus Beckwithbacteria bacterium RBG_13_35_6</name>
    <dbReference type="NCBI Taxonomy" id="1797456"/>
    <lineage>
        <taxon>Bacteria</taxon>
        <taxon>Candidatus Beckwithiibacteriota</taxon>
    </lineage>
</organism>
<dbReference type="GO" id="GO:0005524">
    <property type="term" value="F:ATP binding"/>
    <property type="evidence" value="ECO:0007669"/>
    <property type="project" value="UniProtKB-KW"/>
</dbReference>
<evidence type="ECO:0000313" key="17">
    <source>
        <dbReference type="Proteomes" id="UP000178758"/>
    </source>
</evidence>
<keyword evidence="8" id="KW-0479">Metal-binding</keyword>
<evidence type="ECO:0000256" key="13">
    <source>
        <dbReference type="ARBA" id="ARBA00033470"/>
    </source>
</evidence>
<evidence type="ECO:0000256" key="4">
    <source>
        <dbReference type="ARBA" id="ARBA00007837"/>
    </source>
</evidence>
<protein>
    <recommendedName>
        <fullName evidence="6">Phosphoenolpyruvate synthase</fullName>
        <ecNumber evidence="5">2.7.9.2</ecNumber>
    </recommendedName>
    <alternativeName>
        <fullName evidence="13">Pyruvate, water dikinase</fullName>
    </alternativeName>
</protein>
<dbReference type="PANTHER" id="PTHR43030:SF1">
    <property type="entry name" value="PHOSPHOENOLPYRUVATE SYNTHASE"/>
    <property type="match status" value="1"/>
</dbReference>
<keyword evidence="10" id="KW-0418">Kinase</keyword>
<evidence type="ECO:0000256" key="7">
    <source>
        <dbReference type="ARBA" id="ARBA00022679"/>
    </source>
</evidence>
<dbReference type="SUPFAM" id="SSF56059">
    <property type="entry name" value="Glutathione synthetase ATP-binding domain-like"/>
    <property type="match status" value="1"/>
</dbReference>
<dbReference type="InterPro" id="IPR002192">
    <property type="entry name" value="PPDK_AMP/ATP-bd"/>
</dbReference>
<feature type="domain" description="Pyruvate phosphate dikinase AMP/ATP-binding" evidence="15">
    <location>
        <begin position="16"/>
        <end position="249"/>
    </location>
</feature>
<evidence type="ECO:0000256" key="10">
    <source>
        <dbReference type="ARBA" id="ARBA00022777"/>
    </source>
</evidence>
<dbReference type="PANTHER" id="PTHR43030">
    <property type="entry name" value="PHOSPHOENOLPYRUVATE SYNTHASE"/>
    <property type="match status" value="1"/>
</dbReference>
<comment type="cofactor">
    <cofactor evidence="1">
        <name>Mg(2+)</name>
        <dbReference type="ChEBI" id="CHEBI:18420"/>
    </cofactor>
</comment>
<comment type="pathway">
    <text evidence="3">Carbohydrate biosynthesis; gluconeogenesis.</text>
</comment>
<dbReference type="GO" id="GO:0008986">
    <property type="term" value="F:pyruvate, water dikinase activity"/>
    <property type="evidence" value="ECO:0007669"/>
    <property type="project" value="UniProtKB-EC"/>
</dbReference>
<evidence type="ECO:0000256" key="3">
    <source>
        <dbReference type="ARBA" id="ARBA00004742"/>
    </source>
</evidence>
<evidence type="ECO:0000256" key="14">
    <source>
        <dbReference type="ARBA" id="ARBA00047700"/>
    </source>
</evidence>
<evidence type="ECO:0000256" key="6">
    <source>
        <dbReference type="ARBA" id="ARBA00021623"/>
    </source>
</evidence>
<keyword evidence="12" id="KW-0460">Magnesium</keyword>
<name>A0A1F5DCD3_9BACT</name>
<evidence type="ECO:0000256" key="5">
    <source>
        <dbReference type="ARBA" id="ARBA00011996"/>
    </source>
</evidence>
<accession>A0A1F5DCD3</accession>
<reference evidence="16 17" key="1">
    <citation type="journal article" date="2016" name="Nat. Commun.">
        <title>Thousands of microbial genomes shed light on interconnected biogeochemical processes in an aquifer system.</title>
        <authorList>
            <person name="Anantharaman K."/>
            <person name="Brown C.T."/>
            <person name="Hug L.A."/>
            <person name="Sharon I."/>
            <person name="Castelle C.J."/>
            <person name="Probst A.J."/>
            <person name="Thomas B.C."/>
            <person name="Singh A."/>
            <person name="Wilkins M.J."/>
            <person name="Karaoz U."/>
            <person name="Brodie E.L."/>
            <person name="Williams K.H."/>
            <person name="Hubbard S.S."/>
            <person name="Banfield J.F."/>
        </authorList>
    </citation>
    <scope>NUCLEOTIDE SEQUENCE [LARGE SCALE GENOMIC DNA]</scope>
</reference>
<dbReference type="AlphaFoldDB" id="A0A1F5DCD3"/>
<evidence type="ECO:0000256" key="8">
    <source>
        <dbReference type="ARBA" id="ARBA00022723"/>
    </source>
</evidence>
<keyword evidence="7" id="KW-0808">Transferase</keyword>
<evidence type="ECO:0000256" key="11">
    <source>
        <dbReference type="ARBA" id="ARBA00022840"/>
    </source>
</evidence>
<dbReference type="EC" id="2.7.9.2" evidence="5"/>
<dbReference type="Gene3D" id="3.30.470.20">
    <property type="entry name" value="ATP-grasp fold, B domain"/>
    <property type="match status" value="2"/>
</dbReference>
<dbReference type="GO" id="GO:0046872">
    <property type="term" value="F:metal ion binding"/>
    <property type="evidence" value="ECO:0007669"/>
    <property type="project" value="UniProtKB-KW"/>
</dbReference>
<dbReference type="InterPro" id="IPR013815">
    <property type="entry name" value="ATP_grasp_subdomain_1"/>
</dbReference>
<proteinExistence type="inferred from homology"/>
<keyword evidence="9" id="KW-0547">Nucleotide-binding</keyword>
<gene>
    <name evidence="16" type="ORF">A3J78_00015</name>
</gene>
<dbReference type="Gene3D" id="3.30.1490.20">
    <property type="entry name" value="ATP-grasp fold, A domain"/>
    <property type="match status" value="1"/>
</dbReference>
<dbReference type="EMBL" id="MEZJ01000052">
    <property type="protein sequence ID" value="OGD52566.1"/>
    <property type="molecule type" value="Genomic_DNA"/>
</dbReference>
<evidence type="ECO:0000313" key="16">
    <source>
        <dbReference type="EMBL" id="OGD52566.1"/>
    </source>
</evidence>
<evidence type="ECO:0000256" key="12">
    <source>
        <dbReference type="ARBA" id="ARBA00022842"/>
    </source>
</evidence>
<comment type="function">
    <text evidence="2">Catalyzes the phosphorylation of pyruvate to phosphoenolpyruvate.</text>
</comment>
<evidence type="ECO:0000256" key="2">
    <source>
        <dbReference type="ARBA" id="ARBA00002988"/>
    </source>
</evidence>
<comment type="caution">
    <text evidence="16">The sequence shown here is derived from an EMBL/GenBank/DDBJ whole genome shotgun (WGS) entry which is preliminary data.</text>
</comment>
<evidence type="ECO:0000259" key="15">
    <source>
        <dbReference type="Pfam" id="PF01326"/>
    </source>
</evidence>
<comment type="catalytic activity">
    <reaction evidence="14">
        <text>pyruvate + ATP + H2O = phosphoenolpyruvate + AMP + phosphate + 2 H(+)</text>
        <dbReference type="Rhea" id="RHEA:11364"/>
        <dbReference type="ChEBI" id="CHEBI:15361"/>
        <dbReference type="ChEBI" id="CHEBI:15377"/>
        <dbReference type="ChEBI" id="CHEBI:15378"/>
        <dbReference type="ChEBI" id="CHEBI:30616"/>
        <dbReference type="ChEBI" id="CHEBI:43474"/>
        <dbReference type="ChEBI" id="CHEBI:58702"/>
        <dbReference type="ChEBI" id="CHEBI:456215"/>
        <dbReference type="EC" id="2.7.9.2"/>
    </reaction>
</comment>
<dbReference type="Proteomes" id="UP000178758">
    <property type="component" value="Unassembled WGS sequence"/>
</dbReference>
<comment type="similarity">
    <text evidence="4">Belongs to the PEP-utilizing enzyme family.</text>
</comment>
<dbReference type="InterPro" id="IPR006319">
    <property type="entry name" value="PEP_synth"/>
</dbReference>
<evidence type="ECO:0000256" key="9">
    <source>
        <dbReference type="ARBA" id="ARBA00022741"/>
    </source>
</evidence>
<keyword evidence="11" id="KW-0067">ATP-binding</keyword>
<dbReference type="Pfam" id="PF01326">
    <property type="entry name" value="PPDK_N"/>
    <property type="match status" value="1"/>
</dbReference>